<comment type="caution">
    <text evidence="1">The sequence shown here is derived from an EMBL/GenBank/DDBJ whole genome shotgun (WGS) entry which is preliminary data.</text>
</comment>
<keyword evidence="2" id="KW-1185">Reference proteome</keyword>
<sequence>MRYALTMNDKSETMKDMGATFYVSVDEAPGLAKTIDEAVSLFKPFKERLKNMEDNGYRRRFWTNYEDKDTEMANEKPGNPRWGIGRLFNELR</sequence>
<organism evidence="1 2">
    <name type="scientific">Conoideocrella luteorostrata</name>
    <dbReference type="NCBI Taxonomy" id="1105319"/>
    <lineage>
        <taxon>Eukaryota</taxon>
        <taxon>Fungi</taxon>
        <taxon>Dikarya</taxon>
        <taxon>Ascomycota</taxon>
        <taxon>Pezizomycotina</taxon>
        <taxon>Sordariomycetes</taxon>
        <taxon>Hypocreomycetidae</taxon>
        <taxon>Hypocreales</taxon>
        <taxon>Clavicipitaceae</taxon>
        <taxon>Conoideocrella</taxon>
    </lineage>
</organism>
<accession>A0AAJ0CXI3</accession>
<protein>
    <submittedName>
        <fullName evidence="1">Uncharacterized protein</fullName>
    </submittedName>
</protein>
<proteinExistence type="predicted"/>
<dbReference type="AlphaFoldDB" id="A0AAJ0CXI3"/>
<evidence type="ECO:0000313" key="1">
    <source>
        <dbReference type="EMBL" id="KAK2608889.1"/>
    </source>
</evidence>
<evidence type="ECO:0000313" key="2">
    <source>
        <dbReference type="Proteomes" id="UP001251528"/>
    </source>
</evidence>
<name>A0AAJ0CXI3_9HYPO</name>
<dbReference type="EMBL" id="JASWJB010000031">
    <property type="protein sequence ID" value="KAK2608889.1"/>
    <property type="molecule type" value="Genomic_DNA"/>
</dbReference>
<reference evidence="1" key="1">
    <citation type="submission" date="2023-06" db="EMBL/GenBank/DDBJ databases">
        <title>Conoideocrella luteorostrata (Hypocreales: Clavicipitaceae), a potential biocontrol fungus for elongate hemlock scale in United States Christmas tree production areas.</title>
        <authorList>
            <person name="Barrett H."/>
            <person name="Lovett B."/>
            <person name="Macias A.M."/>
            <person name="Stajich J.E."/>
            <person name="Kasson M.T."/>
        </authorList>
    </citation>
    <scope>NUCLEOTIDE SEQUENCE</scope>
    <source>
        <strain evidence="1">ARSEF 14590</strain>
    </source>
</reference>
<dbReference type="Proteomes" id="UP001251528">
    <property type="component" value="Unassembled WGS sequence"/>
</dbReference>
<gene>
    <name evidence="1" type="ORF">QQS21_002602</name>
</gene>